<protein>
    <submittedName>
        <fullName evidence="1">Uncharacterized protein</fullName>
    </submittedName>
</protein>
<dbReference type="Proteomes" id="UP000193920">
    <property type="component" value="Unassembled WGS sequence"/>
</dbReference>
<gene>
    <name evidence="1" type="ORF">LY90DRAFT_519206</name>
</gene>
<sequence>MDMKSHTIEWAYEPIKRLTLLENKESVYMDKIIIANNFTTCDRLYSKTEKDKFVYISNDYGLQLIDKGYLTHVYQMSINEIAFTINKNVIINNVRNMKLEYDKKNEHPWLQLTSNGKLYGSFQLELLNNQHYLNITDPNYSLKFNNTGDIVINDDKYLHKEFYKSEDYYV</sequence>
<evidence type="ECO:0000313" key="1">
    <source>
        <dbReference type="EMBL" id="ORY06414.1"/>
    </source>
</evidence>
<dbReference type="AlphaFoldDB" id="A0A1Y1Z8H8"/>
<organism evidence="1 2">
    <name type="scientific">Neocallimastix californiae</name>
    <dbReference type="NCBI Taxonomy" id="1754190"/>
    <lineage>
        <taxon>Eukaryota</taxon>
        <taxon>Fungi</taxon>
        <taxon>Fungi incertae sedis</taxon>
        <taxon>Chytridiomycota</taxon>
        <taxon>Chytridiomycota incertae sedis</taxon>
        <taxon>Neocallimastigomycetes</taxon>
        <taxon>Neocallimastigales</taxon>
        <taxon>Neocallimastigaceae</taxon>
        <taxon>Neocallimastix</taxon>
    </lineage>
</organism>
<name>A0A1Y1Z8H8_9FUNG</name>
<evidence type="ECO:0000313" key="2">
    <source>
        <dbReference type="Proteomes" id="UP000193920"/>
    </source>
</evidence>
<keyword evidence="2" id="KW-1185">Reference proteome</keyword>
<reference evidence="1 2" key="1">
    <citation type="submission" date="2016-08" db="EMBL/GenBank/DDBJ databases">
        <title>A Parts List for Fungal Cellulosomes Revealed by Comparative Genomics.</title>
        <authorList>
            <consortium name="DOE Joint Genome Institute"/>
            <person name="Haitjema C.H."/>
            <person name="Gilmore S.P."/>
            <person name="Henske J.K."/>
            <person name="Solomon K.V."/>
            <person name="De Groot R."/>
            <person name="Kuo A."/>
            <person name="Mondo S.J."/>
            <person name="Salamov A.A."/>
            <person name="Labutti K."/>
            <person name="Zhao Z."/>
            <person name="Chiniquy J."/>
            <person name="Barry K."/>
            <person name="Brewer H.M."/>
            <person name="Purvine S.O."/>
            <person name="Wright A.T."/>
            <person name="Boxma B."/>
            <person name="Van Alen T."/>
            <person name="Hackstein J.H."/>
            <person name="Baker S.E."/>
            <person name="Grigoriev I.V."/>
            <person name="O'Malley M.A."/>
        </authorList>
    </citation>
    <scope>NUCLEOTIDE SEQUENCE [LARGE SCALE GENOMIC DNA]</scope>
    <source>
        <strain evidence="1 2">G1</strain>
    </source>
</reference>
<accession>A0A1Y1Z8H8</accession>
<dbReference type="EMBL" id="MCOG01000439">
    <property type="protein sequence ID" value="ORY06414.1"/>
    <property type="molecule type" value="Genomic_DNA"/>
</dbReference>
<proteinExistence type="predicted"/>
<comment type="caution">
    <text evidence="1">The sequence shown here is derived from an EMBL/GenBank/DDBJ whole genome shotgun (WGS) entry which is preliminary data.</text>
</comment>